<evidence type="ECO:0000256" key="1">
    <source>
        <dbReference type="ARBA" id="ARBA00022723"/>
    </source>
</evidence>
<dbReference type="InterPro" id="IPR033749">
    <property type="entry name" value="Polyprenyl_synt_CS"/>
</dbReference>
<keyword evidence="3 4" id="KW-0808">Transferase</keyword>
<dbReference type="AlphaFoldDB" id="A0A1E7JZ33"/>
<dbReference type="SUPFAM" id="SSF48576">
    <property type="entry name" value="Terpenoid synthases"/>
    <property type="match status" value="1"/>
</dbReference>
<dbReference type="PATRIC" id="fig|1075402.3.peg.4881"/>
<dbReference type="SFLD" id="SFLDS00005">
    <property type="entry name" value="Isoprenoid_Synthase_Type_I"/>
    <property type="match status" value="1"/>
</dbReference>
<dbReference type="PANTHER" id="PTHR12001">
    <property type="entry name" value="GERANYLGERANYL PYROPHOSPHATE SYNTHASE"/>
    <property type="match status" value="1"/>
</dbReference>
<dbReference type="PROSITE" id="PS00723">
    <property type="entry name" value="POLYPRENYL_SYNTHASE_1"/>
    <property type="match status" value="1"/>
</dbReference>
<comment type="similarity">
    <text evidence="3">Belongs to the FPP/GGPP synthase family.</text>
</comment>
<gene>
    <name evidence="4" type="ORF">AN216_18580</name>
</gene>
<dbReference type="Proteomes" id="UP000176101">
    <property type="component" value="Unassembled WGS sequence"/>
</dbReference>
<comment type="caution">
    <text evidence="4">The sequence shown here is derived from an EMBL/GenBank/DDBJ whole genome shotgun (WGS) entry which is preliminary data.</text>
</comment>
<dbReference type="InterPro" id="IPR008949">
    <property type="entry name" value="Isoprenoid_synthase_dom_sf"/>
</dbReference>
<accession>A0A1E7JZ33</accession>
<dbReference type="Gene3D" id="1.10.600.10">
    <property type="entry name" value="Farnesyl Diphosphate Synthase"/>
    <property type="match status" value="1"/>
</dbReference>
<keyword evidence="5" id="KW-1185">Reference proteome</keyword>
<evidence type="ECO:0000256" key="3">
    <source>
        <dbReference type="RuleBase" id="RU004466"/>
    </source>
</evidence>
<keyword evidence="1" id="KW-0479">Metal-binding</keyword>
<dbReference type="GO" id="GO:0008299">
    <property type="term" value="P:isoprenoid biosynthetic process"/>
    <property type="evidence" value="ECO:0007669"/>
    <property type="project" value="InterPro"/>
</dbReference>
<dbReference type="RefSeq" id="WP_070197801.1">
    <property type="nucleotide sequence ID" value="NZ_LJGU01000133.1"/>
</dbReference>
<dbReference type="STRING" id="1075402.AN216_18580"/>
<dbReference type="InterPro" id="IPR000092">
    <property type="entry name" value="Polyprenyl_synt"/>
</dbReference>
<evidence type="ECO:0000313" key="4">
    <source>
        <dbReference type="EMBL" id="OEU96947.1"/>
    </source>
</evidence>
<organism evidence="4 5">
    <name type="scientific">Streptomyces oceani</name>
    <dbReference type="NCBI Taxonomy" id="1075402"/>
    <lineage>
        <taxon>Bacteria</taxon>
        <taxon>Bacillati</taxon>
        <taxon>Actinomycetota</taxon>
        <taxon>Actinomycetes</taxon>
        <taxon>Kitasatosporales</taxon>
        <taxon>Streptomycetaceae</taxon>
        <taxon>Streptomyces</taxon>
    </lineage>
</organism>
<keyword evidence="2" id="KW-0460">Magnesium</keyword>
<dbReference type="PANTHER" id="PTHR12001:SF71">
    <property type="entry name" value="(2E,6E)-FARNESYL DIPHOSPHATE SYNTHASE"/>
    <property type="match status" value="1"/>
</dbReference>
<dbReference type="GO" id="GO:0004659">
    <property type="term" value="F:prenyltransferase activity"/>
    <property type="evidence" value="ECO:0007669"/>
    <property type="project" value="InterPro"/>
</dbReference>
<dbReference type="CDD" id="cd00685">
    <property type="entry name" value="Trans_IPPS_HT"/>
    <property type="match status" value="1"/>
</dbReference>
<proteinExistence type="inferred from homology"/>
<dbReference type="SFLD" id="SFLDG01017">
    <property type="entry name" value="Polyprenyl_Transferase_Like"/>
    <property type="match status" value="1"/>
</dbReference>
<dbReference type="GO" id="GO:0046872">
    <property type="term" value="F:metal ion binding"/>
    <property type="evidence" value="ECO:0007669"/>
    <property type="project" value="UniProtKB-KW"/>
</dbReference>
<reference evidence="4 5" key="1">
    <citation type="journal article" date="2016" name="Front. Microbiol.">
        <title>Comparative Genomics Analysis of Streptomyces Species Reveals Their Adaptation to the Marine Environment and Their Diversity at the Genomic Level.</title>
        <authorList>
            <person name="Tian X."/>
            <person name="Zhang Z."/>
            <person name="Yang T."/>
            <person name="Chen M."/>
            <person name="Li J."/>
            <person name="Chen F."/>
            <person name="Yang J."/>
            <person name="Li W."/>
            <person name="Zhang B."/>
            <person name="Zhang Z."/>
            <person name="Wu J."/>
            <person name="Zhang C."/>
            <person name="Long L."/>
            <person name="Xiao J."/>
        </authorList>
    </citation>
    <scope>NUCLEOTIDE SEQUENCE [LARGE SCALE GENOMIC DNA]</scope>
    <source>
        <strain evidence="4 5">SCSIO 02100</strain>
    </source>
</reference>
<sequence length="344" mass="36404">MTTDTGCHDDTSAAALCEWARRTVAPSLRTAVETLPAEVRLVAQYHLGLTDEHGHSSNAWSGKALRPALTLLSAEAVGTATSAVPAAVAVELVHNFSLLHDDVMDQDRTRRHRPTAWTVFGSNVAILTGDALSSLASAVLADSANPAAPGAIGQLNAAVQELIRGQAMDLAFERREDVDLSECQSMAQAKTGALLGVACELGAAFAGGTEAQRASLRLFGERLGLAFQHVDDLLGIWGDPEATGKPGYSDLRGRKKTLPVVAALKAGTPAARQLATRYHGEDAPDHAELAEMARLVDAAGGRAWSESEVDQLLRDARCQLDVVAPAARTRGLREIADLVARRDR</sequence>
<protein>
    <submittedName>
        <fullName evidence="4">Dimethylallyltranstransferase</fullName>
    </submittedName>
</protein>
<dbReference type="OrthoDB" id="4497239at2"/>
<dbReference type="EMBL" id="LJGU01000133">
    <property type="protein sequence ID" value="OEU96947.1"/>
    <property type="molecule type" value="Genomic_DNA"/>
</dbReference>
<name>A0A1E7JZ33_9ACTN</name>
<dbReference type="Pfam" id="PF00348">
    <property type="entry name" value="polyprenyl_synt"/>
    <property type="match status" value="1"/>
</dbReference>
<evidence type="ECO:0000313" key="5">
    <source>
        <dbReference type="Proteomes" id="UP000176101"/>
    </source>
</evidence>
<evidence type="ECO:0000256" key="2">
    <source>
        <dbReference type="ARBA" id="ARBA00022842"/>
    </source>
</evidence>